<sequence length="366" mass="41181">TFQAFKQEVANVLPCRLSMLPTSRFEWKFENQAQSAPRKKVADNAGYEALLDAVKAKRMTDHVVVWLYTPKPAKDENDWDTGNRDYVEHPFDFEEEAGQSSLSHKGLIRKKAEIELERKYPIGGCPLFPLKRVWHNNKNDTYFELTPLRIKVWATAIAGNTADQSAPPTSIHFADDKKMKIPSSVQRPPPDAPLSAFGDFYRQRQQEQAADAIQAPLPPPGLFPQLQPQFPGLHAPMGFPPPQHGYHPYYPPAYMPPAYTYPVPPYYPAGPQGQPPAAVDPPSTSSSPSVTTTHNVSLAEFCVKYRLSDGDQAKLAALEYQPGNRGVEKLDEREWRDIGKFTKLGWQSFMDAHKKFCKAIKSGNWS</sequence>
<dbReference type="HOGENOM" id="CLU_032582_0_0_1"/>
<evidence type="ECO:0000256" key="1">
    <source>
        <dbReference type="SAM" id="MobiDB-lite"/>
    </source>
</evidence>
<dbReference type="EMBL" id="KN835728">
    <property type="protein sequence ID" value="KIK34604.1"/>
    <property type="molecule type" value="Genomic_DNA"/>
</dbReference>
<gene>
    <name evidence="2" type="ORF">CY34DRAFT_110214</name>
</gene>
<accession>A0A0D0A8Z3</accession>
<evidence type="ECO:0000313" key="2">
    <source>
        <dbReference type="EMBL" id="KIK34604.1"/>
    </source>
</evidence>
<feature type="region of interest" description="Disordered" evidence="1">
    <location>
        <begin position="272"/>
        <end position="291"/>
    </location>
</feature>
<reference evidence="3" key="2">
    <citation type="submission" date="2015-01" db="EMBL/GenBank/DDBJ databases">
        <title>Evolutionary Origins and Diversification of the Mycorrhizal Mutualists.</title>
        <authorList>
            <consortium name="DOE Joint Genome Institute"/>
            <consortium name="Mycorrhizal Genomics Consortium"/>
            <person name="Kohler A."/>
            <person name="Kuo A."/>
            <person name="Nagy L.G."/>
            <person name="Floudas D."/>
            <person name="Copeland A."/>
            <person name="Barry K.W."/>
            <person name="Cichocki N."/>
            <person name="Veneault-Fourrey C."/>
            <person name="LaButti K."/>
            <person name="Lindquist E.A."/>
            <person name="Lipzen A."/>
            <person name="Lundell T."/>
            <person name="Morin E."/>
            <person name="Murat C."/>
            <person name="Riley R."/>
            <person name="Ohm R."/>
            <person name="Sun H."/>
            <person name="Tunlid A."/>
            <person name="Henrissat B."/>
            <person name="Grigoriev I.V."/>
            <person name="Hibbett D.S."/>
            <person name="Martin F."/>
        </authorList>
    </citation>
    <scope>NUCLEOTIDE SEQUENCE [LARGE SCALE GENOMIC DNA]</scope>
    <source>
        <strain evidence="3">UH-Slu-Lm8-n1</strain>
    </source>
</reference>
<dbReference type="InParanoid" id="A0A0D0A8Z3"/>
<keyword evidence="3" id="KW-1185">Reference proteome</keyword>
<proteinExistence type="predicted"/>
<name>A0A0D0A8Z3_9AGAM</name>
<reference evidence="2 3" key="1">
    <citation type="submission" date="2014-04" db="EMBL/GenBank/DDBJ databases">
        <authorList>
            <consortium name="DOE Joint Genome Institute"/>
            <person name="Kuo A."/>
            <person name="Ruytinx J."/>
            <person name="Rineau F."/>
            <person name="Colpaert J."/>
            <person name="Kohler A."/>
            <person name="Nagy L.G."/>
            <person name="Floudas D."/>
            <person name="Copeland A."/>
            <person name="Barry K.W."/>
            <person name="Cichocki N."/>
            <person name="Veneault-Fourrey C."/>
            <person name="LaButti K."/>
            <person name="Lindquist E.A."/>
            <person name="Lipzen A."/>
            <person name="Lundell T."/>
            <person name="Morin E."/>
            <person name="Murat C."/>
            <person name="Sun H."/>
            <person name="Tunlid A."/>
            <person name="Henrissat B."/>
            <person name="Grigoriev I.V."/>
            <person name="Hibbett D.S."/>
            <person name="Martin F."/>
            <person name="Nordberg H.P."/>
            <person name="Cantor M.N."/>
            <person name="Hua S.X."/>
        </authorList>
    </citation>
    <scope>NUCLEOTIDE SEQUENCE [LARGE SCALE GENOMIC DNA]</scope>
    <source>
        <strain evidence="2 3">UH-Slu-Lm8-n1</strain>
    </source>
</reference>
<feature type="non-terminal residue" evidence="2">
    <location>
        <position position="1"/>
    </location>
</feature>
<evidence type="ECO:0000313" key="3">
    <source>
        <dbReference type="Proteomes" id="UP000054485"/>
    </source>
</evidence>
<protein>
    <submittedName>
        <fullName evidence="2">Uncharacterized protein</fullName>
    </submittedName>
</protein>
<dbReference type="AlphaFoldDB" id="A0A0D0A8Z3"/>
<dbReference type="Proteomes" id="UP000054485">
    <property type="component" value="Unassembled WGS sequence"/>
</dbReference>
<organism evidence="2 3">
    <name type="scientific">Suillus luteus UH-Slu-Lm8-n1</name>
    <dbReference type="NCBI Taxonomy" id="930992"/>
    <lineage>
        <taxon>Eukaryota</taxon>
        <taxon>Fungi</taxon>
        <taxon>Dikarya</taxon>
        <taxon>Basidiomycota</taxon>
        <taxon>Agaricomycotina</taxon>
        <taxon>Agaricomycetes</taxon>
        <taxon>Agaricomycetidae</taxon>
        <taxon>Boletales</taxon>
        <taxon>Suillineae</taxon>
        <taxon>Suillaceae</taxon>
        <taxon>Suillus</taxon>
    </lineage>
</organism>
<dbReference type="OrthoDB" id="3056089at2759"/>